<organism evidence="1 2">
    <name type="scientific">Leptospira kirschneri serovar Bulgarica str. Nikolaevo</name>
    <dbReference type="NCBI Taxonomy" id="1240687"/>
    <lineage>
        <taxon>Bacteria</taxon>
        <taxon>Pseudomonadati</taxon>
        <taxon>Spirochaetota</taxon>
        <taxon>Spirochaetia</taxon>
        <taxon>Leptospirales</taxon>
        <taxon>Leptospiraceae</taxon>
        <taxon>Leptospira</taxon>
    </lineage>
</organism>
<name>M6FA55_9LEPT</name>
<proteinExistence type="predicted"/>
<evidence type="ECO:0000313" key="2">
    <source>
        <dbReference type="Proteomes" id="UP000011980"/>
    </source>
</evidence>
<gene>
    <name evidence="1" type="ORF">LEP1GSC008_3697</name>
</gene>
<dbReference type="Proteomes" id="UP000011980">
    <property type="component" value="Unassembled WGS sequence"/>
</dbReference>
<evidence type="ECO:0000313" key="1">
    <source>
        <dbReference type="EMBL" id="EMK25653.1"/>
    </source>
</evidence>
<protein>
    <submittedName>
        <fullName evidence="1">Uncharacterized protein</fullName>
    </submittedName>
</protein>
<sequence>MFSIYKLSTVLIFLYYSERKVSSENYFSLYLHKMKNEFDS</sequence>
<reference evidence="1 2" key="1">
    <citation type="submission" date="2013-01" db="EMBL/GenBank/DDBJ databases">
        <authorList>
            <person name="Harkins D.M."/>
            <person name="Durkin A.S."/>
            <person name="Brinkac L.M."/>
            <person name="Haft D.H."/>
            <person name="Selengut J.D."/>
            <person name="Sanka R."/>
            <person name="DePew J."/>
            <person name="Purushe J."/>
            <person name="Galloway R.L."/>
            <person name="Vinetz J.M."/>
            <person name="Sutton G.G."/>
            <person name="Nierman W.C."/>
            <person name="Fouts D.E."/>
        </authorList>
    </citation>
    <scope>NUCLEOTIDE SEQUENCE [LARGE SCALE GENOMIC DNA]</scope>
    <source>
        <strain evidence="1 2">Nikolaevo</strain>
    </source>
</reference>
<comment type="caution">
    <text evidence="1">The sequence shown here is derived from an EMBL/GenBank/DDBJ whole genome shotgun (WGS) entry which is preliminary data.</text>
</comment>
<dbReference type="AlphaFoldDB" id="M6FA55"/>
<accession>M6FA55</accession>
<dbReference type="PATRIC" id="fig|1240687.3.peg.693"/>
<dbReference type="EMBL" id="ANCE01000039">
    <property type="protein sequence ID" value="EMK25653.1"/>
    <property type="molecule type" value="Genomic_DNA"/>
</dbReference>